<dbReference type="InterPro" id="IPR050289">
    <property type="entry name" value="TorD/DmsD_chaperones"/>
</dbReference>
<dbReference type="SUPFAM" id="SSF89155">
    <property type="entry name" value="TorD-like"/>
    <property type="match status" value="1"/>
</dbReference>
<name>A0A1H3BIY7_9GAMM</name>
<dbReference type="PANTHER" id="PTHR34227">
    <property type="entry name" value="CHAPERONE PROTEIN YCDY"/>
    <property type="match status" value="1"/>
</dbReference>
<dbReference type="AlphaFoldDB" id="A0A1H3BIY7"/>
<dbReference type="Pfam" id="PF02613">
    <property type="entry name" value="Nitrate_red_del"/>
    <property type="match status" value="1"/>
</dbReference>
<proteinExistence type="predicted"/>
<evidence type="ECO:0000313" key="3">
    <source>
        <dbReference type="Proteomes" id="UP000198500"/>
    </source>
</evidence>
<dbReference type="InterPro" id="IPR036411">
    <property type="entry name" value="TorD-like_sf"/>
</dbReference>
<dbReference type="PANTHER" id="PTHR34227:SF1">
    <property type="entry name" value="DIMETHYL SULFOXIDE REDUCTASE CHAPERONE-RELATED"/>
    <property type="match status" value="1"/>
</dbReference>
<gene>
    <name evidence="2" type="ORF">SAMN05443545_105236</name>
</gene>
<organism evidence="2 3">
    <name type="scientific">Aidingimonas halophila</name>
    <dbReference type="NCBI Taxonomy" id="574349"/>
    <lineage>
        <taxon>Bacteria</taxon>
        <taxon>Pseudomonadati</taxon>
        <taxon>Pseudomonadota</taxon>
        <taxon>Gammaproteobacteria</taxon>
        <taxon>Oceanospirillales</taxon>
        <taxon>Halomonadaceae</taxon>
        <taxon>Aidingimonas</taxon>
    </lineage>
</organism>
<evidence type="ECO:0000313" key="2">
    <source>
        <dbReference type="EMBL" id="SDX41755.1"/>
    </source>
</evidence>
<dbReference type="EMBL" id="FNNI01000005">
    <property type="protein sequence ID" value="SDX41755.1"/>
    <property type="molecule type" value="Genomic_DNA"/>
</dbReference>
<keyword evidence="3" id="KW-1185">Reference proteome</keyword>
<reference evidence="2 3" key="1">
    <citation type="submission" date="2016-10" db="EMBL/GenBank/DDBJ databases">
        <authorList>
            <person name="de Groot N.N."/>
        </authorList>
    </citation>
    <scope>NUCLEOTIDE SEQUENCE [LARGE SCALE GENOMIC DNA]</scope>
    <source>
        <strain evidence="2 3">DSM 19219</strain>
    </source>
</reference>
<accession>A0A1H3BIY7</accession>
<sequence length="221" mass="24972">MTDMHDLASTEPMHELSEIDALRADIYRLLATYLLASPDRESLVWLAELQPVDDGSPLFPCWSALIDAAGKASPEQLERAHFQHLVGVIQGDVIPYASWYRNGTLMDEALVTLRQDLRYLGFQRQENHNDPEDHLAALCEVMAMLIESNSVPQADFFMRHLAPWATMCFSDLANVETPFYARLGELGRTFMELETDRLSAQAGHEPVRLTMTSADMQQTKC</sequence>
<dbReference type="RefSeq" id="WP_229806409.1">
    <property type="nucleotide sequence ID" value="NZ_BMXH01000003.1"/>
</dbReference>
<protein>
    <submittedName>
        <fullName evidence="2">Chaperone TorD involved in molybdoenzyme TorA maturation</fullName>
    </submittedName>
</protein>
<keyword evidence="1" id="KW-0143">Chaperone</keyword>
<dbReference type="STRING" id="574349.SAMN05443545_105236"/>
<dbReference type="Proteomes" id="UP000198500">
    <property type="component" value="Unassembled WGS sequence"/>
</dbReference>
<dbReference type="InterPro" id="IPR020945">
    <property type="entry name" value="DMSO/NO3_reduct_chaperone"/>
</dbReference>
<dbReference type="Gene3D" id="1.10.3480.10">
    <property type="entry name" value="TorD-like"/>
    <property type="match status" value="1"/>
</dbReference>
<evidence type="ECO:0000256" key="1">
    <source>
        <dbReference type="ARBA" id="ARBA00023186"/>
    </source>
</evidence>